<evidence type="ECO:0000313" key="2">
    <source>
        <dbReference type="Proteomes" id="UP001066276"/>
    </source>
</evidence>
<dbReference type="Proteomes" id="UP001066276">
    <property type="component" value="Chromosome 3_2"/>
</dbReference>
<sequence length="70" mass="7544">MTDPRGDDAYGHGEGVGLITAWRGSLFTDEYQASPRENAAATESKEPLVGTVECKGRTLGLREKPPLKLV</sequence>
<dbReference type="EMBL" id="JANPWB010000006">
    <property type="protein sequence ID" value="KAJ1177542.1"/>
    <property type="molecule type" value="Genomic_DNA"/>
</dbReference>
<protein>
    <submittedName>
        <fullName evidence="1">Uncharacterized protein</fullName>
    </submittedName>
</protein>
<name>A0AAV7TPB3_PLEWA</name>
<gene>
    <name evidence="1" type="ORF">NDU88_002797</name>
</gene>
<proteinExistence type="predicted"/>
<comment type="caution">
    <text evidence="1">The sequence shown here is derived from an EMBL/GenBank/DDBJ whole genome shotgun (WGS) entry which is preliminary data.</text>
</comment>
<reference evidence="1" key="1">
    <citation type="journal article" date="2022" name="bioRxiv">
        <title>Sequencing and chromosome-scale assembly of the giantPleurodeles waltlgenome.</title>
        <authorList>
            <person name="Brown T."/>
            <person name="Elewa A."/>
            <person name="Iarovenko S."/>
            <person name="Subramanian E."/>
            <person name="Araus A.J."/>
            <person name="Petzold A."/>
            <person name="Susuki M."/>
            <person name="Suzuki K.-i.T."/>
            <person name="Hayashi T."/>
            <person name="Toyoda A."/>
            <person name="Oliveira C."/>
            <person name="Osipova E."/>
            <person name="Leigh N.D."/>
            <person name="Simon A."/>
            <person name="Yun M.H."/>
        </authorList>
    </citation>
    <scope>NUCLEOTIDE SEQUENCE</scope>
    <source>
        <strain evidence="1">20211129_DDA</strain>
        <tissue evidence="1">Liver</tissue>
    </source>
</reference>
<keyword evidence="2" id="KW-1185">Reference proteome</keyword>
<accession>A0AAV7TPB3</accession>
<evidence type="ECO:0000313" key="1">
    <source>
        <dbReference type="EMBL" id="KAJ1177542.1"/>
    </source>
</evidence>
<organism evidence="1 2">
    <name type="scientific">Pleurodeles waltl</name>
    <name type="common">Iberian ribbed newt</name>
    <dbReference type="NCBI Taxonomy" id="8319"/>
    <lineage>
        <taxon>Eukaryota</taxon>
        <taxon>Metazoa</taxon>
        <taxon>Chordata</taxon>
        <taxon>Craniata</taxon>
        <taxon>Vertebrata</taxon>
        <taxon>Euteleostomi</taxon>
        <taxon>Amphibia</taxon>
        <taxon>Batrachia</taxon>
        <taxon>Caudata</taxon>
        <taxon>Salamandroidea</taxon>
        <taxon>Salamandridae</taxon>
        <taxon>Pleurodelinae</taxon>
        <taxon>Pleurodeles</taxon>
    </lineage>
</organism>
<dbReference type="AlphaFoldDB" id="A0AAV7TPB3"/>